<keyword evidence="2" id="KW-1185">Reference proteome</keyword>
<dbReference type="AlphaFoldDB" id="A0A4Y3TWM3"/>
<sequence length="60" mass="6759">MLLWETLLLVSEDDDEEDALAELSLCDPLWVDFVELAAALVLLPDAPEKEYDEEDPELPA</sequence>
<protein>
    <submittedName>
        <fullName evidence="1">Uncharacterized protein</fullName>
    </submittedName>
</protein>
<evidence type="ECO:0000313" key="2">
    <source>
        <dbReference type="Proteomes" id="UP000317730"/>
    </source>
</evidence>
<proteinExistence type="predicted"/>
<dbReference type="Proteomes" id="UP000317730">
    <property type="component" value="Unassembled WGS sequence"/>
</dbReference>
<gene>
    <name evidence="1" type="ORF">APE01nite_16560</name>
</gene>
<reference evidence="1 2" key="1">
    <citation type="submission" date="2019-06" db="EMBL/GenBank/DDBJ databases">
        <title>Whole genome shotgun sequence of Acetobacter peroxydans NBRC 13755.</title>
        <authorList>
            <person name="Hosoyama A."/>
            <person name="Uohara A."/>
            <person name="Ohji S."/>
            <person name="Ichikawa N."/>
        </authorList>
    </citation>
    <scope>NUCLEOTIDE SEQUENCE [LARGE SCALE GENOMIC DNA]</scope>
    <source>
        <strain evidence="1 2">NBRC 13755</strain>
    </source>
</reference>
<dbReference type="EMBL" id="BJMV01000008">
    <property type="protein sequence ID" value="GEB85859.1"/>
    <property type="molecule type" value="Genomic_DNA"/>
</dbReference>
<accession>A0A4Y3TWM3</accession>
<name>A0A4Y3TWM3_9PROT</name>
<organism evidence="1 2">
    <name type="scientific">Acetobacter peroxydans</name>
    <dbReference type="NCBI Taxonomy" id="104098"/>
    <lineage>
        <taxon>Bacteria</taxon>
        <taxon>Pseudomonadati</taxon>
        <taxon>Pseudomonadota</taxon>
        <taxon>Alphaproteobacteria</taxon>
        <taxon>Acetobacterales</taxon>
        <taxon>Acetobacteraceae</taxon>
        <taxon>Acetobacter</taxon>
    </lineage>
</organism>
<comment type="caution">
    <text evidence="1">The sequence shown here is derived from an EMBL/GenBank/DDBJ whole genome shotgun (WGS) entry which is preliminary data.</text>
</comment>
<evidence type="ECO:0000313" key="1">
    <source>
        <dbReference type="EMBL" id="GEB85859.1"/>
    </source>
</evidence>